<comment type="caution">
    <text evidence="1">The sequence shown here is derived from an EMBL/GenBank/DDBJ whole genome shotgun (WGS) entry which is preliminary data.</text>
</comment>
<dbReference type="EMBL" id="LAZR01036561">
    <property type="protein sequence ID" value="KKL24527.1"/>
    <property type="molecule type" value="Genomic_DNA"/>
</dbReference>
<gene>
    <name evidence="1" type="ORF">LCGC14_2414460</name>
</gene>
<accession>A0A0F9CDQ2</accession>
<organism evidence="1">
    <name type="scientific">marine sediment metagenome</name>
    <dbReference type="NCBI Taxonomy" id="412755"/>
    <lineage>
        <taxon>unclassified sequences</taxon>
        <taxon>metagenomes</taxon>
        <taxon>ecological metagenomes</taxon>
    </lineage>
</organism>
<dbReference type="AlphaFoldDB" id="A0A0F9CDQ2"/>
<proteinExistence type="predicted"/>
<feature type="non-terminal residue" evidence="1">
    <location>
        <position position="1"/>
    </location>
</feature>
<protein>
    <submittedName>
        <fullName evidence="1">Uncharacterized protein</fullName>
    </submittedName>
</protein>
<reference evidence="1" key="1">
    <citation type="journal article" date="2015" name="Nature">
        <title>Complex archaea that bridge the gap between prokaryotes and eukaryotes.</title>
        <authorList>
            <person name="Spang A."/>
            <person name="Saw J.H."/>
            <person name="Jorgensen S.L."/>
            <person name="Zaremba-Niedzwiedzka K."/>
            <person name="Martijn J."/>
            <person name="Lind A.E."/>
            <person name="van Eijk R."/>
            <person name="Schleper C."/>
            <person name="Guy L."/>
            <person name="Ettema T.J."/>
        </authorList>
    </citation>
    <scope>NUCLEOTIDE SEQUENCE</scope>
</reference>
<evidence type="ECO:0000313" key="1">
    <source>
        <dbReference type="EMBL" id="KKL24527.1"/>
    </source>
</evidence>
<sequence>VVLWDIWEEFFEYEDNPGRDALFRALRRLSLGTYAHDGYYGTRADWFLERLVKKYESGEYQPRKPWLPCSFWKEPIIQEG</sequence>
<name>A0A0F9CDQ2_9ZZZZ</name>